<accession>A0A6M3J3W2</accession>
<dbReference type="EMBL" id="MT141522">
    <property type="protein sequence ID" value="QJA64556.1"/>
    <property type="molecule type" value="Genomic_DNA"/>
</dbReference>
<sequence length="122" mass="13073">MAIASNAAKYPVRSPHRELTFFGFTFQGRNGLDPDTAYISDPAALISTITRDGEGSYVVTLKVGYYAIEAWPLVKSTQVNYRVTCDATTAATPAVIYLTCFDGGAVDDLDGITISVLVGAQR</sequence>
<protein>
    <submittedName>
        <fullName evidence="1">Uncharacterized protein</fullName>
    </submittedName>
</protein>
<organism evidence="1">
    <name type="scientific">viral metagenome</name>
    <dbReference type="NCBI Taxonomy" id="1070528"/>
    <lineage>
        <taxon>unclassified sequences</taxon>
        <taxon>metagenomes</taxon>
        <taxon>organismal metagenomes</taxon>
    </lineage>
</organism>
<name>A0A6M3J3W2_9ZZZZ</name>
<gene>
    <name evidence="1" type="ORF">MM415B00488_0004</name>
</gene>
<proteinExistence type="predicted"/>
<reference evidence="1" key="1">
    <citation type="submission" date="2020-03" db="EMBL/GenBank/DDBJ databases">
        <title>The deep terrestrial virosphere.</title>
        <authorList>
            <person name="Holmfeldt K."/>
            <person name="Nilsson E."/>
            <person name="Simone D."/>
            <person name="Lopez-Fernandez M."/>
            <person name="Wu X."/>
            <person name="de Brujin I."/>
            <person name="Lundin D."/>
            <person name="Andersson A."/>
            <person name="Bertilsson S."/>
            <person name="Dopson M."/>
        </authorList>
    </citation>
    <scope>NUCLEOTIDE SEQUENCE</scope>
    <source>
        <strain evidence="1">MM415B00488</strain>
    </source>
</reference>
<dbReference type="AlphaFoldDB" id="A0A6M3J3W2"/>
<evidence type="ECO:0000313" key="1">
    <source>
        <dbReference type="EMBL" id="QJA64556.1"/>
    </source>
</evidence>